<proteinExistence type="predicted"/>
<dbReference type="GeneID" id="31891672"/>
<gene>
    <name evidence="1" type="ORF">MPLDJ20_260103</name>
</gene>
<dbReference type="Proteomes" id="UP000046373">
    <property type="component" value="Unassembled WGS sequence"/>
</dbReference>
<organism evidence="1 2">
    <name type="scientific">Mesorhizobium plurifarium</name>
    <dbReference type="NCBI Taxonomy" id="69974"/>
    <lineage>
        <taxon>Bacteria</taxon>
        <taxon>Pseudomonadati</taxon>
        <taxon>Pseudomonadota</taxon>
        <taxon>Alphaproteobacteria</taxon>
        <taxon>Hyphomicrobiales</taxon>
        <taxon>Phyllobacteriaceae</taxon>
        <taxon>Mesorhizobium</taxon>
    </lineage>
</organism>
<dbReference type="AlphaFoldDB" id="A0A090GMX9"/>
<dbReference type="EMBL" id="CCNB01000019">
    <property type="protein sequence ID" value="CDX39725.1"/>
    <property type="molecule type" value="Genomic_DNA"/>
</dbReference>
<accession>A0A090GMX9</accession>
<evidence type="ECO:0000313" key="2">
    <source>
        <dbReference type="Proteomes" id="UP000046373"/>
    </source>
</evidence>
<reference evidence="1 2" key="1">
    <citation type="submission" date="2014-08" db="EMBL/GenBank/DDBJ databases">
        <authorList>
            <person name="Moulin Lionel"/>
        </authorList>
    </citation>
    <scope>NUCLEOTIDE SEQUENCE [LARGE SCALE GENOMIC DNA]</scope>
</reference>
<sequence>MKHQTIEELHEVAEVAASLPAMTRPQRLEHWARLLEQNPEQCLAAFPGTEYMTLDARDKAQSLGSALSIAFADPMLRAEGLKNDTYGEAKRFFELTDWQLHAIVCHCHVGGTMKAGWAAAQVRSAIGKEGKLFSKLREAISHWPAFGMLTHARE</sequence>
<evidence type="ECO:0000313" key="1">
    <source>
        <dbReference type="EMBL" id="CDX39725.1"/>
    </source>
</evidence>
<name>A0A090GMX9_MESPL</name>
<protein>
    <submittedName>
        <fullName evidence="1">Uncharacterized protein</fullName>
    </submittedName>
</protein>